<dbReference type="NCBIfam" id="TIGR01470">
    <property type="entry name" value="cysG_Nterm"/>
    <property type="match status" value="1"/>
</dbReference>
<organism evidence="7 8">
    <name type="scientific">Deinococcus irradiatisoli</name>
    <dbReference type="NCBI Taxonomy" id="2202254"/>
    <lineage>
        <taxon>Bacteria</taxon>
        <taxon>Thermotogati</taxon>
        <taxon>Deinococcota</taxon>
        <taxon>Deinococci</taxon>
        <taxon>Deinococcales</taxon>
        <taxon>Deinococcaceae</taxon>
        <taxon>Deinococcus</taxon>
    </lineage>
</organism>
<dbReference type="AlphaFoldDB" id="A0A2Z3JNG1"/>
<dbReference type="InterPro" id="IPR036291">
    <property type="entry name" value="NAD(P)-bd_dom_sf"/>
</dbReference>
<evidence type="ECO:0000256" key="1">
    <source>
        <dbReference type="ARBA" id="ARBA00005010"/>
    </source>
</evidence>
<name>A0A2Z3JNG1_9DEIO</name>
<accession>A0A2Z3JNG1</accession>
<dbReference type="OrthoDB" id="69471at2"/>
<comment type="catalytic activity">
    <reaction evidence="6">
        <text>precorrin-2 + NAD(+) = sirohydrochlorin + NADH + 2 H(+)</text>
        <dbReference type="Rhea" id="RHEA:15613"/>
        <dbReference type="ChEBI" id="CHEBI:15378"/>
        <dbReference type="ChEBI" id="CHEBI:57540"/>
        <dbReference type="ChEBI" id="CHEBI:57945"/>
        <dbReference type="ChEBI" id="CHEBI:58351"/>
        <dbReference type="ChEBI" id="CHEBI:58827"/>
        <dbReference type="EC" id="1.3.1.76"/>
    </reaction>
</comment>
<dbReference type="InterPro" id="IPR006367">
    <property type="entry name" value="Sirohaem_synthase_N"/>
</dbReference>
<dbReference type="Proteomes" id="UP000245368">
    <property type="component" value="Chromosome"/>
</dbReference>
<dbReference type="EMBL" id="CP029494">
    <property type="protein sequence ID" value="AWN24610.1"/>
    <property type="molecule type" value="Genomic_DNA"/>
</dbReference>
<dbReference type="GO" id="GO:0043115">
    <property type="term" value="F:precorrin-2 dehydrogenase activity"/>
    <property type="evidence" value="ECO:0007669"/>
    <property type="project" value="UniProtKB-EC"/>
</dbReference>
<dbReference type="PANTHER" id="PTHR35330">
    <property type="entry name" value="SIROHEME BIOSYNTHESIS PROTEIN MET8"/>
    <property type="match status" value="1"/>
</dbReference>
<sequence length="187" mass="19544">MAATLNLSGEWALLVGGGAVALRRARTLRAAGLSVRVVAPDILAELAELASDCRHRAFEPHDLRGVRLVVACTGSAQVNDEVIRLARAEGLLANHSGNAEAGNLRFPAVVRRGGLTVTVTSDASLPLLAQAASEKILLALPDSLPLGEWTAQRDAALHLAGAARQAALAGLRRQIRAHLDLPLEAAQ</sequence>
<comment type="pathway">
    <text evidence="1">Porphyrin-containing compound metabolism; siroheme biosynthesis; sirohydrochlorin from precorrin-2: step 1/1.</text>
</comment>
<evidence type="ECO:0000313" key="7">
    <source>
        <dbReference type="EMBL" id="AWN24610.1"/>
    </source>
</evidence>
<keyword evidence="5" id="KW-0627">Porphyrin biosynthesis</keyword>
<evidence type="ECO:0000256" key="3">
    <source>
        <dbReference type="ARBA" id="ARBA00023002"/>
    </source>
</evidence>
<proteinExistence type="predicted"/>
<dbReference type="PANTHER" id="PTHR35330:SF1">
    <property type="entry name" value="SIROHEME BIOSYNTHESIS PROTEIN MET8"/>
    <property type="match status" value="1"/>
</dbReference>
<dbReference type="SUPFAM" id="SSF51735">
    <property type="entry name" value="NAD(P)-binding Rossmann-fold domains"/>
    <property type="match status" value="1"/>
</dbReference>
<evidence type="ECO:0000313" key="8">
    <source>
        <dbReference type="Proteomes" id="UP000245368"/>
    </source>
</evidence>
<reference evidence="7 8" key="1">
    <citation type="submission" date="2018-05" db="EMBL/GenBank/DDBJ databases">
        <title>Complete Genome Sequence of Deinococcus sp. strain 17bor-2.</title>
        <authorList>
            <person name="Srinivasan S."/>
        </authorList>
    </citation>
    <scope>NUCLEOTIDE SEQUENCE [LARGE SCALE GENOMIC DNA]</scope>
    <source>
        <strain evidence="7 8">17bor-2</strain>
    </source>
</reference>
<gene>
    <name evidence="7" type="ORF">DKM44_10055</name>
</gene>
<dbReference type="GO" id="GO:0019354">
    <property type="term" value="P:siroheme biosynthetic process"/>
    <property type="evidence" value="ECO:0007669"/>
    <property type="project" value="UniProtKB-UniPathway"/>
</dbReference>
<keyword evidence="4" id="KW-0520">NAD</keyword>
<evidence type="ECO:0000256" key="6">
    <source>
        <dbReference type="ARBA" id="ARBA00047561"/>
    </source>
</evidence>
<dbReference type="GO" id="GO:0004325">
    <property type="term" value="F:ferrochelatase activity"/>
    <property type="evidence" value="ECO:0007669"/>
    <property type="project" value="InterPro"/>
</dbReference>
<evidence type="ECO:0000256" key="5">
    <source>
        <dbReference type="ARBA" id="ARBA00023244"/>
    </source>
</evidence>
<dbReference type="Pfam" id="PF13241">
    <property type="entry name" value="NAD_binding_7"/>
    <property type="match status" value="1"/>
</dbReference>
<dbReference type="EC" id="1.3.1.76" evidence="2"/>
<protein>
    <recommendedName>
        <fullName evidence="2">precorrin-2 dehydrogenase</fullName>
        <ecNumber evidence="2">1.3.1.76</ecNumber>
    </recommendedName>
</protein>
<dbReference type="Gene3D" id="3.40.50.720">
    <property type="entry name" value="NAD(P)-binding Rossmann-like Domain"/>
    <property type="match status" value="1"/>
</dbReference>
<dbReference type="UniPathway" id="UPA00262">
    <property type="reaction ID" value="UER00222"/>
</dbReference>
<dbReference type="InterPro" id="IPR028161">
    <property type="entry name" value="Met8-like"/>
</dbReference>
<dbReference type="KEGG" id="dez:DKM44_10055"/>
<evidence type="ECO:0000256" key="4">
    <source>
        <dbReference type="ARBA" id="ARBA00023027"/>
    </source>
</evidence>
<keyword evidence="8" id="KW-1185">Reference proteome</keyword>
<keyword evidence="3" id="KW-0560">Oxidoreductase</keyword>
<evidence type="ECO:0000256" key="2">
    <source>
        <dbReference type="ARBA" id="ARBA00012400"/>
    </source>
</evidence>